<dbReference type="EMBL" id="JBHXIJ010000030">
    <property type="protein sequence ID" value="MFD5098724.1"/>
    <property type="molecule type" value="Genomic_DNA"/>
</dbReference>
<gene>
    <name evidence="7" type="ORF">ACFWJN_07070</name>
</gene>
<dbReference type="RefSeq" id="WP_386710143.1">
    <property type="nucleotide sequence ID" value="NZ_JBHXIJ010000030.1"/>
</dbReference>
<keyword evidence="4" id="KW-1133">Transmembrane helix</keyword>
<name>A0ABW6FIG8_9ACTN</name>
<accession>A0ABW6FIG8</accession>
<evidence type="ECO:0000313" key="7">
    <source>
        <dbReference type="EMBL" id="MFD5098724.1"/>
    </source>
</evidence>
<evidence type="ECO:0000256" key="3">
    <source>
        <dbReference type="ARBA" id="ARBA00023012"/>
    </source>
</evidence>
<comment type="caution">
    <text evidence="7">The sequence shown here is derived from an EMBL/GenBank/DDBJ whole genome shotgun (WGS) entry which is preliminary data.</text>
</comment>
<dbReference type="Gene3D" id="3.30.565.10">
    <property type="entry name" value="Histidine kinase-like ATPase, C-terminal domain"/>
    <property type="match status" value="1"/>
</dbReference>
<dbReference type="GO" id="GO:0016301">
    <property type="term" value="F:kinase activity"/>
    <property type="evidence" value="ECO:0007669"/>
    <property type="project" value="UniProtKB-KW"/>
</dbReference>
<proteinExistence type="predicted"/>
<evidence type="ECO:0000259" key="5">
    <source>
        <dbReference type="Pfam" id="PF02518"/>
    </source>
</evidence>
<organism evidence="7 8">
    <name type="scientific">Streptomyces albidochromogenes</name>
    <dbReference type="NCBI Taxonomy" id="329524"/>
    <lineage>
        <taxon>Bacteria</taxon>
        <taxon>Bacillati</taxon>
        <taxon>Actinomycetota</taxon>
        <taxon>Actinomycetes</taxon>
        <taxon>Kitasatosporales</taxon>
        <taxon>Streptomycetaceae</taxon>
        <taxon>Streptomyces</taxon>
    </lineage>
</organism>
<evidence type="ECO:0000256" key="1">
    <source>
        <dbReference type="ARBA" id="ARBA00022679"/>
    </source>
</evidence>
<dbReference type="InterPro" id="IPR003594">
    <property type="entry name" value="HATPase_dom"/>
</dbReference>
<feature type="domain" description="Histidine kinase/HSP90-like ATPase" evidence="5">
    <location>
        <begin position="295"/>
        <end position="384"/>
    </location>
</feature>
<dbReference type="PANTHER" id="PTHR24421">
    <property type="entry name" value="NITRATE/NITRITE SENSOR PROTEIN NARX-RELATED"/>
    <property type="match status" value="1"/>
</dbReference>
<keyword evidence="8" id="KW-1185">Reference proteome</keyword>
<feature type="transmembrane region" description="Helical" evidence="4">
    <location>
        <begin position="150"/>
        <end position="178"/>
    </location>
</feature>
<evidence type="ECO:0000256" key="2">
    <source>
        <dbReference type="ARBA" id="ARBA00022777"/>
    </source>
</evidence>
<feature type="transmembrane region" description="Helical" evidence="4">
    <location>
        <begin position="125"/>
        <end position="144"/>
    </location>
</feature>
<dbReference type="InterPro" id="IPR036890">
    <property type="entry name" value="HATPase_C_sf"/>
</dbReference>
<dbReference type="Gene3D" id="1.20.5.1930">
    <property type="match status" value="1"/>
</dbReference>
<protein>
    <submittedName>
        <fullName evidence="7">Sensor histidine kinase</fullName>
    </submittedName>
</protein>
<evidence type="ECO:0000259" key="6">
    <source>
        <dbReference type="Pfam" id="PF07730"/>
    </source>
</evidence>
<dbReference type="CDD" id="cd16917">
    <property type="entry name" value="HATPase_UhpB-NarQ-NarX-like"/>
    <property type="match status" value="1"/>
</dbReference>
<dbReference type="PANTHER" id="PTHR24421:SF63">
    <property type="entry name" value="SENSOR HISTIDINE KINASE DESK"/>
    <property type="match status" value="1"/>
</dbReference>
<dbReference type="Pfam" id="PF02518">
    <property type="entry name" value="HATPase_c"/>
    <property type="match status" value="1"/>
</dbReference>
<dbReference type="InterPro" id="IPR011712">
    <property type="entry name" value="Sig_transdc_His_kin_sub3_dim/P"/>
</dbReference>
<reference evidence="7 8" key="1">
    <citation type="submission" date="2024-09" db="EMBL/GenBank/DDBJ databases">
        <title>The Natural Products Discovery Center: Release of the First 8490 Sequenced Strains for Exploring Actinobacteria Biosynthetic Diversity.</title>
        <authorList>
            <person name="Kalkreuter E."/>
            <person name="Kautsar S.A."/>
            <person name="Yang D."/>
            <person name="Bader C.D."/>
            <person name="Teijaro C.N."/>
            <person name="Fluegel L."/>
            <person name="Davis C.M."/>
            <person name="Simpson J.R."/>
            <person name="Lauterbach L."/>
            <person name="Steele A.D."/>
            <person name="Gui C."/>
            <person name="Meng S."/>
            <person name="Li G."/>
            <person name="Viehrig K."/>
            <person name="Ye F."/>
            <person name="Su P."/>
            <person name="Kiefer A.F."/>
            <person name="Nichols A."/>
            <person name="Cepeda A.J."/>
            <person name="Yan W."/>
            <person name="Fan B."/>
            <person name="Jiang Y."/>
            <person name="Adhikari A."/>
            <person name="Zheng C.-J."/>
            <person name="Schuster L."/>
            <person name="Cowan T.M."/>
            <person name="Smanski M.J."/>
            <person name="Chevrette M.G."/>
            <person name="De Carvalho L.P.S."/>
            <person name="Shen B."/>
        </authorList>
    </citation>
    <scope>NUCLEOTIDE SEQUENCE [LARGE SCALE GENOMIC DNA]</scope>
    <source>
        <strain evidence="7 8">NPDC058348</strain>
    </source>
</reference>
<evidence type="ECO:0000256" key="4">
    <source>
        <dbReference type="SAM" id="Phobius"/>
    </source>
</evidence>
<dbReference type="Proteomes" id="UP001598448">
    <property type="component" value="Unassembled WGS sequence"/>
</dbReference>
<feature type="transmembrane region" description="Helical" evidence="4">
    <location>
        <begin position="70"/>
        <end position="93"/>
    </location>
</feature>
<keyword evidence="2 7" id="KW-0418">Kinase</keyword>
<sequence>MRALLYLLPWPIALGFVVPLTVEPAGATGATPLLRGLLALSVAQCAVAMHTIRHGLAHYVDGAPPPWRSAGVSLGLGAVSVGLIIFLQVTGGLDRDGQAMAQMLINALLTVAMSTFMLSTVRRLVLGTLVVAVLVAGALAAAGGHGGLPVAALIVVLFVGLFGLVTTRSSAWFIAVIWEIDRARDVSARLAVAEERLRFGRDMHDVMGRNLAVIALKSELAVQLARRGRPEAAEQMAEVQRIAQESQREVREVVRGYRAADLPAELEGARGVLSAAGIDCVMDRGRPGVELPPGVQSALGWVVREATTNVLRHGDARSCTVRLRTDGGRAVLVVENDGAGDAPATGTPGSGLAGLRERLSAVGGTLRAGHAGNGRFRLTAEVPLVREVLG</sequence>
<keyword evidence="1" id="KW-0808">Transferase</keyword>
<dbReference type="SUPFAM" id="SSF55874">
    <property type="entry name" value="ATPase domain of HSP90 chaperone/DNA topoisomerase II/histidine kinase"/>
    <property type="match status" value="1"/>
</dbReference>
<evidence type="ECO:0000313" key="8">
    <source>
        <dbReference type="Proteomes" id="UP001598448"/>
    </source>
</evidence>
<keyword evidence="3" id="KW-0902">Two-component regulatory system</keyword>
<dbReference type="InterPro" id="IPR050482">
    <property type="entry name" value="Sensor_HK_TwoCompSys"/>
</dbReference>
<dbReference type="Pfam" id="PF07730">
    <property type="entry name" value="HisKA_3"/>
    <property type="match status" value="1"/>
</dbReference>
<keyword evidence="4" id="KW-0472">Membrane</keyword>
<feature type="domain" description="Signal transduction histidine kinase subgroup 3 dimerisation and phosphoacceptor" evidence="6">
    <location>
        <begin position="195"/>
        <end position="261"/>
    </location>
</feature>
<keyword evidence="4" id="KW-0812">Transmembrane</keyword>